<evidence type="ECO:0000259" key="2">
    <source>
        <dbReference type="Pfam" id="PF20151"/>
    </source>
</evidence>
<feature type="transmembrane region" description="Helical" evidence="1">
    <location>
        <begin position="167"/>
        <end position="189"/>
    </location>
</feature>
<gene>
    <name evidence="3" type="ORF">DACRYDRAFT_116697</name>
</gene>
<feature type="transmembrane region" description="Helical" evidence="1">
    <location>
        <begin position="221"/>
        <end position="240"/>
    </location>
</feature>
<keyword evidence="1" id="KW-0472">Membrane</keyword>
<reference evidence="3 4" key="1">
    <citation type="journal article" date="2012" name="Science">
        <title>The Paleozoic origin of enzymatic lignin decomposition reconstructed from 31 fungal genomes.</title>
        <authorList>
            <person name="Floudas D."/>
            <person name="Binder M."/>
            <person name="Riley R."/>
            <person name="Barry K."/>
            <person name="Blanchette R.A."/>
            <person name="Henrissat B."/>
            <person name="Martinez A.T."/>
            <person name="Otillar R."/>
            <person name="Spatafora J.W."/>
            <person name="Yadav J.S."/>
            <person name="Aerts A."/>
            <person name="Benoit I."/>
            <person name="Boyd A."/>
            <person name="Carlson A."/>
            <person name="Copeland A."/>
            <person name="Coutinho P.M."/>
            <person name="de Vries R.P."/>
            <person name="Ferreira P."/>
            <person name="Findley K."/>
            <person name="Foster B."/>
            <person name="Gaskell J."/>
            <person name="Glotzer D."/>
            <person name="Gorecki P."/>
            <person name="Heitman J."/>
            <person name="Hesse C."/>
            <person name="Hori C."/>
            <person name="Igarashi K."/>
            <person name="Jurgens J.A."/>
            <person name="Kallen N."/>
            <person name="Kersten P."/>
            <person name="Kohler A."/>
            <person name="Kuees U."/>
            <person name="Kumar T.K.A."/>
            <person name="Kuo A."/>
            <person name="LaButti K."/>
            <person name="Larrondo L.F."/>
            <person name="Lindquist E."/>
            <person name="Ling A."/>
            <person name="Lombard V."/>
            <person name="Lucas S."/>
            <person name="Lundell T."/>
            <person name="Martin R."/>
            <person name="McLaughlin D.J."/>
            <person name="Morgenstern I."/>
            <person name="Morin E."/>
            <person name="Murat C."/>
            <person name="Nagy L.G."/>
            <person name="Nolan M."/>
            <person name="Ohm R.A."/>
            <person name="Patyshakuliyeva A."/>
            <person name="Rokas A."/>
            <person name="Ruiz-Duenas F.J."/>
            <person name="Sabat G."/>
            <person name="Salamov A."/>
            <person name="Samejima M."/>
            <person name="Schmutz J."/>
            <person name="Slot J.C."/>
            <person name="St John F."/>
            <person name="Stenlid J."/>
            <person name="Sun H."/>
            <person name="Sun S."/>
            <person name="Syed K."/>
            <person name="Tsang A."/>
            <person name="Wiebenga A."/>
            <person name="Young D."/>
            <person name="Pisabarro A."/>
            <person name="Eastwood D.C."/>
            <person name="Martin F."/>
            <person name="Cullen D."/>
            <person name="Grigoriev I.V."/>
            <person name="Hibbett D.S."/>
        </authorList>
    </citation>
    <scope>NUCLEOTIDE SEQUENCE [LARGE SCALE GENOMIC DNA]</scope>
    <source>
        <strain evidence="3 4">DJM-731 SS1</strain>
    </source>
</reference>
<dbReference type="HOGENOM" id="CLU_035509_15_4_1"/>
<evidence type="ECO:0000313" key="4">
    <source>
        <dbReference type="Proteomes" id="UP000030653"/>
    </source>
</evidence>
<dbReference type="GeneID" id="63685310"/>
<organism evidence="3 4">
    <name type="scientific">Dacryopinax primogenitus (strain DJM 731)</name>
    <name type="common">Brown rot fungus</name>
    <dbReference type="NCBI Taxonomy" id="1858805"/>
    <lineage>
        <taxon>Eukaryota</taxon>
        <taxon>Fungi</taxon>
        <taxon>Dikarya</taxon>
        <taxon>Basidiomycota</taxon>
        <taxon>Agaricomycotina</taxon>
        <taxon>Dacrymycetes</taxon>
        <taxon>Dacrymycetales</taxon>
        <taxon>Dacrymycetaceae</taxon>
        <taxon>Dacryopinax</taxon>
    </lineage>
</organism>
<name>M5G707_DACPD</name>
<keyword evidence="1" id="KW-1133">Transmembrane helix</keyword>
<dbReference type="InterPro" id="IPR045340">
    <property type="entry name" value="DUF6533"/>
</dbReference>
<feature type="transmembrane region" description="Helical" evidence="1">
    <location>
        <begin position="286"/>
        <end position="305"/>
    </location>
</feature>
<dbReference type="STRING" id="1858805.M5G707"/>
<evidence type="ECO:0000313" key="3">
    <source>
        <dbReference type="EMBL" id="EJU01597.1"/>
    </source>
</evidence>
<dbReference type="OrthoDB" id="3258294at2759"/>
<dbReference type="RefSeq" id="XP_040628494.1">
    <property type="nucleotide sequence ID" value="XM_040770248.1"/>
</dbReference>
<sequence length="389" mass="42627">MSADPTPSPFDPSTFQNLVNDFYVSRRALGKLIDTPTPHKISNSIPIFQVASAAWVVCDYVLTLEQEIKFVWVRCHVLRSGMQVFNVDQLKPWGVAKALFLWTRYAGLSILLLSVASSIAPGPVPLVYAICEFIYYFGGWGGMVTMATVSTIMVLRIYAMYVGSKRVAITLGILLVLYVAAEGSIFHFASDAPWLPPVEYLSLNLNPCFTGTSMQLSMGLWIARLAMDSILLGFAGFKSVQQYRQGWSCGIVELLIRDNILAFICILCVQVLNLTLEAVARPQATLAGIGFAIATDVLVGTRLLLHTREATSYTDDTDSIQLSELGARPAIVLTDLSDISVADHVGNLPRLELISEEADEDAHAYDDFTPVEESGTAKALLFMKANELV</sequence>
<feature type="transmembrane region" description="Helical" evidence="1">
    <location>
        <begin position="260"/>
        <end position="280"/>
    </location>
</feature>
<proteinExistence type="predicted"/>
<dbReference type="AlphaFoldDB" id="M5G707"/>
<protein>
    <recommendedName>
        <fullName evidence="2">DUF6533 domain-containing protein</fullName>
    </recommendedName>
</protein>
<feature type="transmembrane region" description="Helical" evidence="1">
    <location>
        <begin position="133"/>
        <end position="155"/>
    </location>
</feature>
<accession>M5G707</accession>
<dbReference type="Pfam" id="PF20151">
    <property type="entry name" value="DUF6533"/>
    <property type="match status" value="1"/>
</dbReference>
<evidence type="ECO:0000256" key="1">
    <source>
        <dbReference type="SAM" id="Phobius"/>
    </source>
</evidence>
<dbReference type="Proteomes" id="UP000030653">
    <property type="component" value="Unassembled WGS sequence"/>
</dbReference>
<feature type="transmembrane region" description="Helical" evidence="1">
    <location>
        <begin position="99"/>
        <end position="121"/>
    </location>
</feature>
<feature type="domain" description="DUF6533" evidence="2">
    <location>
        <begin position="48"/>
        <end position="108"/>
    </location>
</feature>
<keyword evidence="4" id="KW-1185">Reference proteome</keyword>
<keyword evidence="1" id="KW-0812">Transmembrane</keyword>
<dbReference type="EMBL" id="JH795864">
    <property type="protein sequence ID" value="EJU01597.1"/>
    <property type="molecule type" value="Genomic_DNA"/>
</dbReference>